<dbReference type="Proteomes" id="UP000469559">
    <property type="component" value="Unassembled WGS sequence"/>
</dbReference>
<evidence type="ECO:0000313" key="1">
    <source>
        <dbReference type="EMBL" id="TVY18679.1"/>
    </source>
</evidence>
<reference evidence="1 2" key="1">
    <citation type="submission" date="2018-05" db="EMBL/GenBank/DDBJ databases">
        <title>Whole genome sequencing for identification of molecular markers to develop diagnostic detection tools for the regulated plant pathogen Lachnellula willkommii.</title>
        <authorList>
            <person name="Giroux E."/>
            <person name="Bilodeau G."/>
        </authorList>
    </citation>
    <scope>NUCLEOTIDE SEQUENCE [LARGE SCALE GENOMIC DNA]</scope>
    <source>
        <strain evidence="1 2">CBS 203.66</strain>
    </source>
</reference>
<proteinExistence type="predicted"/>
<keyword evidence="2" id="KW-1185">Reference proteome</keyword>
<evidence type="ECO:0008006" key="3">
    <source>
        <dbReference type="Google" id="ProtNLM"/>
    </source>
</evidence>
<protein>
    <recommendedName>
        <fullName evidence="3">Transcription factor domain-containing protein</fullName>
    </recommendedName>
</protein>
<accession>A0A8T9BK10</accession>
<name>A0A8T9BK10_9HELO</name>
<evidence type="ECO:0000313" key="2">
    <source>
        <dbReference type="Proteomes" id="UP000469559"/>
    </source>
</evidence>
<sequence length="349" mass="38576">MRPMLSSVEFEWDLPVDSALWEAESAAKWWHGILQKQLETSDGAMLGDQVQIKSLMVASQSLLSNTASPVLRKTLSSSAFATLCIVASLESLVRDFTRSYYQLPPTLADPSPFHILSQSQNTKVSTAIVSLLSIAADRSCSSCDFKCVSLWHAVIPDDLLVGGIIEASPAAGLATSVHLNLGDYVSSRRSGSTTRRKPIAENGFVAILDEMLRAMHEMGTSTISPPWEGPWTTVQGFKILIILWQALRFSIAELQSQVSPLPGVNKYTKVYDPARSVVHCIITALDIYDPLEIHISHESLSTAEDLDNVDQLETQFIHWMRKLCDRRDVWDIGPSMGKVLDEICAVEEM</sequence>
<comment type="caution">
    <text evidence="1">The sequence shown here is derived from an EMBL/GenBank/DDBJ whole genome shotgun (WGS) entry which is preliminary data.</text>
</comment>
<organism evidence="1 2">
    <name type="scientific">Lachnellula arida</name>
    <dbReference type="NCBI Taxonomy" id="1316785"/>
    <lineage>
        <taxon>Eukaryota</taxon>
        <taxon>Fungi</taxon>
        <taxon>Dikarya</taxon>
        <taxon>Ascomycota</taxon>
        <taxon>Pezizomycotina</taxon>
        <taxon>Leotiomycetes</taxon>
        <taxon>Helotiales</taxon>
        <taxon>Lachnaceae</taxon>
        <taxon>Lachnellula</taxon>
    </lineage>
</organism>
<dbReference type="EMBL" id="QGMF01000154">
    <property type="protein sequence ID" value="TVY18679.1"/>
    <property type="molecule type" value="Genomic_DNA"/>
</dbReference>
<dbReference type="AlphaFoldDB" id="A0A8T9BK10"/>
<dbReference type="OrthoDB" id="8117402at2759"/>
<gene>
    <name evidence="1" type="ORF">LARI1_G002893</name>
</gene>